<dbReference type="AlphaFoldDB" id="A0A9P8TUB8"/>
<protein>
    <submittedName>
        <fullName evidence="2">Uncharacterized protein</fullName>
    </submittedName>
</protein>
<feature type="transmembrane region" description="Helical" evidence="1">
    <location>
        <begin position="22"/>
        <end position="41"/>
    </location>
</feature>
<dbReference type="PANTHER" id="PTHR42101">
    <property type="entry name" value="CHROMOSOME 16, WHOLE GENOME SHOTGUN SEQUENCE"/>
    <property type="match status" value="1"/>
</dbReference>
<keyword evidence="1" id="KW-1133">Transmembrane helix</keyword>
<name>A0A9P8TUB8_9HYPO</name>
<evidence type="ECO:0000313" key="2">
    <source>
        <dbReference type="EMBL" id="KAH6608301.1"/>
    </source>
</evidence>
<accession>A0A9P8TUB8</accession>
<dbReference type="PANTHER" id="PTHR42101:SF1">
    <property type="entry name" value="LOW TEMPERATURE REQUIREMENT A"/>
    <property type="match status" value="1"/>
</dbReference>
<proteinExistence type="predicted"/>
<organism evidence="2 3">
    <name type="scientific">Trichoderma cornu-damae</name>
    <dbReference type="NCBI Taxonomy" id="654480"/>
    <lineage>
        <taxon>Eukaryota</taxon>
        <taxon>Fungi</taxon>
        <taxon>Dikarya</taxon>
        <taxon>Ascomycota</taxon>
        <taxon>Pezizomycotina</taxon>
        <taxon>Sordariomycetes</taxon>
        <taxon>Hypocreomycetidae</taxon>
        <taxon>Hypocreales</taxon>
        <taxon>Hypocreaceae</taxon>
        <taxon>Trichoderma</taxon>
    </lineage>
</organism>
<feature type="transmembrane region" description="Helical" evidence="1">
    <location>
        <begin position="117"/>
        <end position="140"/>
    </location>
</feature>
<feature type="transmembrane region" description="Helical" evidence="1">
    <location>
        <begin position="86"/>
        <end position="105"/>
    </location>
</feature>
<feature type="transmembrane region" description="Helical" evidence="1">
    <location>
        <begin position="152"/>
        <end position="174"/>
    </location>
</feature>
<comment type="caution">
    <text evidence="2">The sequence shown here is derived from an EMBL/GenBank/DDBJ whole genome shotgun (WGS) entry which is preliminary data.</text>
</comment>
<feature type="transmembrane region" description="Helical" evidence="1">
    <location>
        <begin position="53"/>
        <end position="74"/>
    </location>
</feature>
<keyword evidence="1" id="KW-0812">Transmembrane</keyword>
<keyword evidence="1" id="KW-0472">Membrane</keyword>
<keyword evidence="3" id="KW-1185">Reference proteome</keyword>
<dbReference type="EMBL" id="JAIWOZ010000003">
    <property type="protein sequence ID" value="KAH6608301.1"/>
    <property type="molecule type" value="Genomic_DNA"/>
</dbReference>
<gene>
    <name evidence="2" type="ORF">Trco_004614</name>
</gene>
<evidence type="ECO:0000313" key="3">
    <source>
        <dbReference type="Proteomes" id="UP000827724"/>
    </source>
</evidence>
<dbReference type="OrthoDB" id="3177213at2759"/>
<evidence type="ECO:0000256" key="1">
    <source>
        <dbReference type="SAM" id="Phobius"/>
    </source>
</evidence>
<dbReference type="Proteomes" id="UP000827724">
    <property type="component" value="Unassembled WGS sequence"/>
</dbReference>
<sequence>MTWLVVKLYDVRFVTDNIFERLVRAIHLGVFVGFAVVAPKFDPNDQDLASMRAMSIILMASRLSLTIEYASILWHVIKFKNVHLPFYIQTTIHFIAATIYLGIIFRFNDQKDSRVFVAWYVVGSLDVLSTLGLSAIFSVLSLTKTHLMNRMSLLTIVILGESIVVLADKVIIIVEGPDSWGK</sequence>
<reference evidence="2" key="1">
    <citation type="submission" date="2021-08" db="EMBL/GenBank/DDBJ databases">
        <title>Chromosome-Level Trichoderma cornu-damae using Hi-C Data.</title>
        <authorList>
            <person name="Kim C.S."/>
        </authorList>
    </citation>
    <scope>NUCLEOTIDE SEQUENCE</scope>
    <source>
        <strain evidence="2">KA19-0412C</strain>
    </source>
</reference>